<evidence type="ECO:0000256" key="4">
    <source>
        <dbReference type="ARBA" id="ARBA00022946"/>
    </source>
</evidence>
<dbReference type="GO" id="GO:0000287">
    <property type="term" value="F:magnesium ion binding"/>
    <property type="evidence" value="ECO:0007669"/>
    <property type="project" value="UniProtKB-UniRule"/>
</dbReference>
<dbReference type="InterPro" id="IPR024084">
    <property type="entry name" value="IsoPropMal-DH-like_dom"/>
</dbReference>
<evidence type="ECO:0000256" key="2">
    <source>
        <dbReference type="ARBA" id="ARBA00007769"/>
    </source>
</evidence>
<dbReference type="OrthoDB" id="10261637at2759"/>
<dbReference type="EMBL" id="MRZV01001429">
    <property type="protein sequence ID" value="PIK37929.1"/>
    <property type="molecule type" value="Genomic_DNA"/>
</dbReference>
<proteinExistence type="inferred from homology"/>
<dbReference type="GO" id="GO:0005739">
    <property type="term" value="C:mitochondrion"/>
    <property type="evidence" value="ECO:0007669"/>
    <property type="project" value="UniProtKB-SubCell"/>
</dbReference>
<evidence type="ECO:0000256" key="3">
    <source>
        <dbReference type="ARBA" id="ARBA00022532"/>
    </source>
</evidence>
<evidence type="ECO:0000256" key="1">
    <source>
        <dbReference type="ARBA" id="ARBA00004173"/>
    </source>
</evidence>
<gene>
    <name evidence="8" type="ORF">BSL78_25233</name>
</gene>
<comment type="subcellular location">
    <subcellularLocation>
        <location evidence="1 6">Mitochondrion</location>
    </subcellularLocation>
</comment>
<evidence type="ECO:0000313" key="9">
    <source>
        <dbReference type="Proteomes" id="UP000230750"/>
    </source>
</evidence>
<sequence>MLECPDSKCKELTPRHADVPVEFEEFHLSGDSEENVENAIIAVQRNGVALKGNIHTDLKELIPQKDKTKNVSLRVNLDVFANVLHCKSIPGVETRHDNVDIVIIRENTEGEYSSLEHESASGVVESLKIITRKRSERIAKYAFEFARENGRKKVTAIHKANIMKLGDGLFLNTCREVAASYPEIEFVDMIVDNCCMQIVSNPWQFDVMLFPNLYGNIVGNIAAGLVGGPGVVPGKNVGLDYAVFETATRNTGKNIAGKNQANPSAMLLASALMLDHIGLNNHGQLIREAVYKTLSEKKIHTPDLGGLHTTRDMVQSVIDEIEGSKHKFSFR</sequence>
<keyword evidence="4 6" id="KW-0809">Transit peptide</keyword>
<dbReference type="InterPro" id="IPR004434">
    <property type="entry name" value="Isocitrate_DH_NAD"/>
</dbReference>
<keyword evidence="3 6" id="KW-0816">Tricarboxylic acid cycle</keyword>
<dbReference type="GO" id="GO:0051287">
    <property type="term" value="F:NAD binding"/>
    <property type="evidence" value="ECO:0007669"/>
    <property type="project" value="UniProtKB-UniRule"/>
</dbReference>
<reference evidence="8 9" key="1">
    <citation type="journal article" date="2017" name="PLoS Biol.">
        <title>The sea cucumber genome provides insights into morphological evolution and visceral regeneration.</title>
        <authorList>
            <person name="Zhang X."/>
            <person name="Sun L."/>
            <person name="Yuan J."/>
            <person name="Sun Y."/>
            <person name="Gao Y."/>
            <person name="Zhang L."/>
            <person name="Li S."/>
            <person name="Dai H."/>
            <person name="Hamel J.F."/>
            <person name="Liu C."/>
            <person name="Yu Y."/>
            <person name="Liu S."/>
            <person name="Lin W."/>
            <person name="Guo K."/>
            <person name="Jin S."/>
            <person name="Xu P."/>
            <person name="Storey K.B."/>
            <person name="Huan P."/>
            <person name="Zhang T."/>
            <person name="Zhou Y."/>
            <person name="Zhang J."/>
            <person name="Lin C."/>
            <person name="Li X."/>
            <person name="Xing L."/>
            <person name="Huo D."/>
            <person name="Sun M."/>
            <person name="Wang L."/>
            <person name="Mercier A."/>
            <person name="Li F."/>
            <person name="Yang H."/>
            <person name="Xiang J."/>
        </authorList>
    </citation>
    <scope>NUCLEOTIDE SEQUENCE [LARGE SCALE GENOMIC DNA]</scope>
    <source>
        <strain evidence="8">Shaxun</strain>
        <tissue evidence="8">Muscle</tissue>
    </source>
</reference>
<dbReference type="GO" id="GO:0006099">
    <property type="term" value="P:tricarboxylic acid cycle"/>
    <property type="evidence" value="ECO:0007669"/>
    <property type="project" value="UniProtKB-UniRule"/>
</dbReference>
<organism evidence="8 9">
    <name type="scientific">Stichopus japonicus</name>
    <name type="common">Sea cucumber</name>
    <dbReference type="NCBI Taxonomy" id="307972"/>
    <lineage>
        <taxon>Eukaryota</taxon>
        <taxon>Metazoa</taxon>
        <taxon>Echinodermata</taxon>
        <taxon>Eleutherozoa</taxon>
        <taxon>Echinozoa</taxon>
        <taxon>Holothuroidea</taxon>
        <taxon>Aspidochirotacea</taxon>
        <taxon>Aspidochirotida</taxon>
        <taxon>Stichopodidae</taxon>
        <taxon>Apostichopus</taxon>
    </lineage>
</organism>
<dbReference type="SUPFAM" id="SSF53659">
    <property type="entry name" value="Isocitrate/Isopropylmalate dehydrogenase-like"/>
    <property type="match status" value="1"/>
</dbReference>
<comment type="similarity">
    <text evidence="2 6">Belongs to the isocitrate and isopropylmalate dehydrogenases family.</text>
</comment>
<keyword evidence="9" id="KW-1185">Reference proteome</keyword>
<dbReference type="AlphaFoldDB" id="A0A2G8JQD0"/>
<dbReference type="FunFam" id="3.40.718.10:FF:000001">
    <property type="entry name" value="Isocitrate dehydrogenase [NAD] subunit, mitochondrial"/>
    <property type="match status" value="1"/>
</dbReference>
<protein>
    <recommendedName>
        <fullName evidence="6">Isocitrate dehydrogenase [NAD] subunit, mitochondrial</fullName>
    </recommendedName>
</protein>
<dbReference type="PANTHER" id="PTHR11835">
    <property type="entry name" value="DECARBOXYLATING DEHYDROGENASES-ISOCITRATE, ISOPROPYLMALATE, TARTRATE"/>
    <property type="match status" value="1"/>
</dbReference>
<dbReference type="Pfam" id="PF00180">
    <property type="entry name" value="Iso_dh"/>
    <property type="match status" value="1"/>
</dbReference>
<dbReference type="SMART" id="SM01329">
    <property type="entry name" value="Iso_dh"/>
    <property type="match status" value="1"/>
</dbReference>
<evidence type="ECO:0000256" key="5">
    <source>
        <dbReference type="ARBA" id="ARBA00023128"/>
    </source>
</evidence>
<evidence type="ECO:0000313" key="8">
    <source>
        <dbReference type="EMBL" id="PIK37929.1"/>
    </source>
</evidence>
<dbReference type="Gene3D" id="3.40.718.10">
    <property type="entry name" value="Isopropylmalate Dehydrogenase"/>
    <property type="match status" value="1"/>
</dbReference>
<name>A0A2G8JQD0_STIJA</name>
<dbReference type="NCBIfam" id="TIGR00175">
    <property type="entry name" value="mito_nad_idh"/>
    <property type="match status" value="1"/>
</dbReference>
<dbReference type="GO" id="GO:0016616">
    <property type="term" value="F:oxidoreductase activity, acting on the CH-OH group of donors, NAD or NADP as acceptor"/>
    <property type="evidence" value="ECO:0007669"/>
    <property type="project" value="InterPro"/>
</dbReference>
<comment type="caution">
    <text evidence="8">The sequence shown here is derived from an EMBL/GenBank/DDBJ whole genome shotgun (WGS) entry which is preliminary data.</text>
</comment>
<dbReference type="STRING" id="307972.A0A2G8JQD0"/>
<keyword evidence="5 6" id="KW-0496">Mitochondrion</keyword>
<dbReference type="InterPro" id="IPR019818">
    <property type="entry name" value="IsoCit/isopropylmalate_DH_CS"/>
</dbReference>
<evidence type="ECO:0000256" key="6">
    <source>
        <dbReference type="RuleBase" id="RU361266"/>
    </source>
</evidence>
<feature type="domain" description="Isopropylmalate dehydrogenase-like" evidence="7">
    <location>
        <begin position="10"/>
        <end position="317"/>
    </location>
</feature>
<dbReference type="PANTHER" id="PTHR11835:SF60">
    <property type="entry name" value="ISOCITRATE DEHYDROGENASE [NAD] SUBUNIT, MITOCHONDRIAL"/>
    <property type="match status" value="1"/>
</dbReference>
<evidence type="ECO:0000259" key="7">
    <source>
        <dbReference type="SMART" id="SM01329"/>
    </source>
</evidence>
<dbReference type="PROSITE" id="PS00470">
    <property type="entry name" value="IDH_IMDH"/>
    <property type="match status" value="1"/>
</dbReference>
<accession>A0A2G8JQD0</accession>
<dbReference type="GO" id="GO:0006102">
    <property type="term" value="P:isocitrate metabolic process"/>
    <property type="evidence" value="ECO:0007669"/>
    <property type="project" value="TreeGrafter"/>
</dbReference>
<dbReference type="Proteomes" id="UP000230750">
    <property type="component" value="Unassembled WGS sequence"/>
</dbReference>